<dbReference type="Pfam" id="PF13646">
    <property type="entry name" value="HEAT_2"/>
    <property type="match status" value="1"/>
</dbReference>
<gene>
    <name evidence="2" type="ORF">SBA1_1110003</name>
</gene>
<feature type="chain" id="PRO_5015477418" description="HEAT repeat domain-containing protein" evidence="1">
    <location>
        <begin position="28"/>
        <end position="243"/>
    </location>
</feature>
<name>A0A2U3K016_9BACT</name>
<dbReference type="SUPFAM" id="SSF48371">
    <property type="entry name" value="ARM repeat"/>
    <property type="match status" value="1"/>
</dbReference>
<keyword evidence="1" id="KW-0732">Signal</keyword>
<dbReference type="Gene3D" id="1.25.10.10">
    <property type="entry name" value="Leucine-rich Repeat Variant"/>
    <property type="match status" value="2"/>
</dbReference>
<dbReference type="AlphaFoldDB" id="A0A2U3K016"/>
<reference evidence="3" key="1">
    <citation type="submission" date="2018-02" db="EMBL/GenBank/DDBJ databases">
        <authorList>
            <person name="Hausmann B."/>
        </authorList>
    </citation>
    <scope>NUCLEOTIDE SEQUENCE [LARGE SCALE GENOMIC DNA]</scope>
    <source>
        <strain evidence="3">Peat soil MAG SbA1</strain>
    </source>
</reference>
<dbReference type="InterPro" id="IPR011989">
    <property type="entry name" value="ARM-like"/>
</dbReference>
<dbReference type="PANTHER" id="PTHR12697:SF5">
    <property type="entry name" value="DEOXYHYPUSINE HYDROXYLASE"/>
    <property type="match status" value="1"/>
</dbReference>
<evidence type="ECO:0000256" key="1">
    <source>
        <dbReference type="SAM" id="SignalP"/>
    </source>
</evidence>
<dbReference type="Proteomes" id="UP000238701">
    <property type="component" value="Unassembled WGS sequence"/>
</dbReference>
<dbReference type="GO" id="GO:0016491">
    <property type="term" value="F:oxidoreductase activity"/>
    <property type="evidence" value="ECO:0007669"/>
    <property type="project" value="TreeGrafter"/>
</dbReference>
<evidence type="ECO:0000313" key="2">
    <source>
        <dbReference type="EMBL" id="SPF33003.1"/>
    </source>
</evidence>
<dbReference type="SMART" id="SM00567">
    <property type="entry name" value="EZ_HEAT"/>
    <property type="match status" value="5"/>
</dbReference>
<dbReference type="InterPro" id="IPR016024">
    <property type="entry name" value="ARM-type_fold"/>
</dbReference>
<proteinExistence type="predicted"/>
<protein>
    <recommendedName>
        <fullName evidence="4">HEAT repeat domain-containing protein</fullName>
    </recommendedName>
</protein>
<evidence type="ECO:0000313" key="3">
    <source>
        <dbReference type="Proteomes" id="UP000238701"/>
    </source>
</evidence>
<dbReference type="EMBL" id="OMOD01000015">
    <property type="protein sequence ID" value="SPF33003.1"/>
    <property type="molecule type" value="Genomic_DNA"/>
</dbReference>
<feature type="signal peptide" evidence="1">
    <location>
        <begin position="1"/>
        <end position="27"/>
    </location>
</feature>
<evidence type="ECO:0008006" key="4">
    <source>
        <dbReference type="Google" id="ProtNLM"/>
    </source>
</evidence>
<accession>A0A2U3K016</accession>
<organism evidence="2 3">
    <name type="scientific">Candidatus Sulfotelmatobacter kueseliae</name>
    <dbReference type="NCBI Taxonomy" id="2042962"/>
    <lineage>
        <taxon>Bacteria</taxon>
        <taxon>Pseudomonadati</taxon>
        <taxon>Acidobacteriota</taxon>
        <taxon>Terriglobia</taxon>
        <taxon>Terriglobales</taxon>
        <taxon>Candidatus Korobacteraceae</taxon>
        <taxon>Candidatus Sulfotelmatobacter</taxon>
    </lineage>
</organism>
<sequence>MNSVHHSPSRVGLIFMAFVLLWTSALADAPKNGAAADLVLQFETNRVCWQQFEVAEKLVKLQNTAVLEQLRPYLEDDDRHVRGNAAFVFAALGDDRGFGVIEGILKDRSDRPKGQYTGGNWSVPAQIASDRYYAVHLFGDLKDSRAVPILIPLLQDREVNWIVPWSLGEIGDKSAIPPLIQTLSDKSSDMRVLAIYALERLKAKEALPQLHLLTEDDERIHFDGSGTVADAAKKTIANLEALP</sequence>
<dbReference type="PANTHER" id="PTHR12697">
    <property type="entry name" value="PBS LYASE HEAT-LIKE PROTEIN"/>
    <property type="match status" value="1"/>
</dbReference>
<dbReference type="InterPro" id="IPR004155">
    <property type="entry name" value="PBS_lyase_HEAT"/>
</dbReference>